<dbReference type="CDD" id="cd14792">
    <property type="entry name" value="GH27"/>
    <property type="match status" value="1"/>
</dbReference>
<dbReference type="RefSeq" id="WP_271868358.1">
    <property type="nucleotide sequence ID" value="NZ_JAOTGX010000034.1"/>
</dbReference>
<dbReference type="EMBL" id="JAOTGY010000044">
    <property type="protein sequence ID" value="MDB6259075.1"/>
    <property type="molecule type" value="Genomic_DNA"/>
</dbReference>
<dbReference type="EC" id="3.2.1.22" evidence="4"/>
<gene>
    <name evidence="5" type="ORF">ODU72_10640</name>
</gene>
<dbReference type="GO" id="GO:0004557">
    <property type="term" value="F:alpha-galactosidase activity"/>
    <property type="evidence" value="ECO:0007669"/>
    <property type="project" value="UniProtKB-EC"/>
</dbReference>
<protein>
    <recommendedName>
        <fullName evidence="4">Alpha-galactosidase</fullName>
        <ecNumber evidence="4">3.2.1.22</ecNumber>
    </recommendedName>
    <alternativeName>
        <fullName evidence="4">Melibiase</fullName>
    </alternativeName>
</protein>
<dbReference type="PANTHER" id="PTHR11452:SF42">
    <property type="entry name" value="ALPHA-GALACTOSIDASE"/>
    <property type="match status" value="1"/>
</dbReference>
<evidence type="ECO:0000256" key="3">
    <source>
        <dbReference type="ARBA" id="ARBA00023295"/>
    </source>
</evidence>
<comment type="catalytic activity">
    <reaction evidence="4">
        <text>Hydrolysis of terminal, non-reducing alpha-D-galactose residues in alpha-D-galactosides, including galactose oligosaccharides, galactomannans and galactolipids.</text>
        <dbReference type="EC" id="3.2.1.22"/>
    </reaction>
</comment>
<keyword evidence="3 4" id="KW-0326">Glycosidase</keyword>
<reference evidence="5" key="1">
    <citation type="journal article" date="2022" name="Microorganisms">
        <title>Antibiotic Susceptibility, Resistance Gene Determinants and Corresponding Genomic Regions in Lactobacillus amylovorus Isolates Derived from Wild Boars and Domestic Pigs.</title>
        <authorList>
            <person name="Moravkova M."/>
            <person name="Kostovova I."/>
            <person name="Kavanova K."/>
            <person name="Pechar R."/>
            <person name="Stanek S."/>
            <person name="Brychta A."/>
            <person name="Zeman M."/>
            <person name="Kubasova T."/>
        </authorList>
    </citation>
    <scope>NUCLEOTIDE SEQUENCE</scope>
    <source>
        <strain evidence="5">M490A</strain>
    </source>
</reference>
<name>A0A9X4ABH5_LACAM</name>
<evidence type="ECO:0000256" key="2">
    <source>
        <dbReference type="ARBA" id="ARBA00022801"/>
    </source>
</evidence>
<evidence type="ECO:0000256" key="4">
    <source>
        <dbReference type="RuleBase" id="RU361168"/>
    </source>
</evidence>
<evidence type="ECO:0000313" key="5">
    <source>
        <dbReference type="EMBL" id="MDB6259075.1"/>
    </source>
</evidence>
<comment type="similarity">
    <text evidence="1 4">Belongs to the glycosyl hydrolase 27 family.</text>
</comment>
<keyword evidence="2 4" id="KW-0378">Hydrolase</keyword>
<accession>A0A9X4ABH5</accession>
<sequence>MKNFKTWALVPPKGWNSWDVYGASVTEEEVKRNAEYLSKYLKRYGYEYVTVDIQWYEPTADSAKYHDFAPLIMDKYARLVPDPKRFPSAKNNMGFKILADYIHNLGLKFGIHIMRGIPRQAVYQDTPIKGTMKTARDIAVNNICSWNSDMFGVNVDLSEGQAYDDSIIDLYSSWGVDFIKCDDIAYSRSLGNTYKKEIKALRRSIVLSLSPSPAPVKNALFFQKNANMWRITDDFWDQWDLLLNMFKLANIWSQYSAIGTWPDCDMLPLGHIALRSVGSELPDLDKKTLNMLTKSFLLDIDNNEIYKGQQYRDNKFIVWLSQTKNHKYIAVFNISEHNLTITEKIKIKYGLLDKNINLWND</sequence>
<dbReference type="InterPro" id="IPR017853">
    <property type="entry name" value="GH"/>
</dbReference>
<evidence type="ECO:0000313" key="6">
    <source>
        <dbReference type="Proteomes" id="UP001141981"/>
    </source>
</evidence>
<dbReference type="InterPro" id="IPR002241">
    <property type="entry name" value="Glyco_hydro_27"/>
</dbReference>
<dbReference type="SUPFAM" id="SSF51445">
    <property type="entry name" value="(Trans)glycosidases"/>
    <property type="match status" value="1"/>
</dbReference>
<dbReference type="PANTHER" id="PTHR11452">
    <property type="entry name" value="ALPHA-GALACTOSIDASE/ALPHA-N-ACETYLGALACTOSAMINIDASE"/>
    <property type="match status" value="1"/>
</dbReference>
<dbReference type="Gene3D" id="3.20.20.70">
    <property type="entry name" value="Aldolase class I"/>
    <property type="match status" value="1"/>
</dbReference>
<comment type="caution">
    <text evidence="5">The sequence shown here is derived from an EMBL/GenBank/DDBJ whole genome shotgun (WGS) entry which is preliminary data.</text>
</comment>
<dbReference type="AlphaFoldDB" id="A0A9X4ABH5"/>
<dbReference type="InterPro" id="IPR013785">
    <property type="entry name" value="Aldolase_TIM"/>
</dbReference>
<dbReference type="PRINTS" id="PR00740">
    <property type="entry name" value="GLHYDRLASE27"/>
</dbReference>
<dbReference type="Proteomes" id="UP001141981">
    <property type="component" value="Unassembled WGS sequence"/>
</dbReference>
<organism evidence="5 6">
    <name type="scientific">Lactobacillus amylovorus</name>
    <dbReference type="NCBI Taxonomy" id="1604"/>
    <lineage>
        <taxon>Bacteria</taxon>
        <taxon>Bacillati</taxon>
        <taxon>Bacillota</taxon>
        <taxon>Bacilli</taxon>
        <taxon>Lactobacillales</taxon>
        <taxon>Lactobacillaceae</taxon>
        <taxon>Lactobacillus</taxon>
    </lineage>
</organism>
<evidence type="ECO:0000256" key="1">
    <source>
        <dbReference type="ARBA" id="ARBA00009743"/>
    </source>
</evidence>
<dbReference type="GO" id="GO:0005975">
    <property type="term" value="P:carbohydrate metabolic process"/>
    <property type="evidence" value="ECO:0007669"/>
    <property type="project" value="InterPro"/>
</dbReference>
<keyword evidence="4" id="KW-1015">Disulfide bond</keyword>
<reference evidence="5" key="2">
    <citation type="submission" date="2022-10" db="EMBL/GenBank/DDBJ databases">
        <authorList>
            <person name="Kostovova I."/>
            <person name="Moravkova M."/>
            <person name="Pechar R."/>
        </authorList>
    </citation>
    <scope>NUCLEOTIDE SEQUENCE</scope>
    <source>
        <strain evidence="5">M490A</strain>
    </source>
</reference>
<dbReference type="Pfam" id="PF16499">
    <property type="entry name" value="Melibiase_2"/>
    <property type="match status" value="2"/>
</dbReference>
<proteinExistence type="inferred from homology"/>